<sequence>MPGLREDDGYDDQDNAETFDEANLDDREQIGEMRTFEEMPDLFDATRAYGDRDDEEGRSVDAAEFDEDEFDEESLEEDDELDYRAAADDSDQEDADAFDDDEVDSDSIDGLDEVADADLVAGGEDDFTNFQSKAVSDEDLRRMGYAAPGGSDASDESALEIGLKDSFPASDPVSVTRPRR</sequence>
<gene>
    <name evidence="2" type="ORF">GGQ61_000437</name>
</gene>
<evidence type="ECO:0000256" key="1">
    <source>
        <dbReference type="SAM" id="MobiDB-lite"/>
    </source>
</evidence>
<name>A0A839ZWS6_9CAUL</name>
<evidence type="ECO:0000313" key="2">
    <source>
        <dbReference type="EMBL" id="MBB3889740.1"/>
    </source>
</evidence>
<feature type="compositionally biased region" description="Basic and acidic residues" evidence="1">
    <location>
        <begin position="49"/>
        <end position="61"/>
    </location>
</feature>
<feature type="compositionally biased region" description="Acidic residues" evidence="1">
    <location>
        <begin position="63"/>
        <end position="81"/>
    </location>
</feature>
<keyword evidence="3" id="KW-1185">Reference proteome</keyword>
<dbReference type="Proteomes" id="UP000530564">
    <property type="component" value="Unassembled WGS sequence"/>
</dbReference>
<dbReference type="AlphaFoldDB" id="A0A839ZWS6"/>
<feature type="region of interest" description="Disordered" evidence="1">
    <location>
        <begin position="141"/>
        <end position="180"/>
    </location>
</feature>
<reference evidence="2 3" key="1">
    <citation type="submission" date="2020-08" db="EMBL/GenBank/DDBJ databases">
        <title>Genomic Encyclopedia of Type Strains, Phase IV (KMG-IV): sequencing the most valuable type-strain genomes for metagenomic binning, comparative biology and taxonomic classification.</title>
        <authorList>
            <person name="Goeker M."/>
        </authorList>
    </citation>
    <scope>NUCLEOTIDE SEQUENCE [LARGE SCALE GENOMIC DNA]</scope>
    <source>
        <strain evidence="2 3">DSM 21793</strain>
    </source>
</reference>
<dbReference type="EMBL" id="JACIDK010000001">
    <property type="protein sequence ID" value="MBB3889740.1"/>
    <property type="molecule type" value="Genomic_DNA"/>
</dbReference>
<organism evidence="2 3">
    <name type="scientific">Phenylobacterium haematophilum</name>
    <dbReference type="NCBI Taxonomy" id="98513"/>
    <lineage>
        <taxon>Bacteria</taxon>
        <taxon>Pseudomonadati</taxon>
        <taxon>Pseudomonadota</taxon>
        <taxon>Alphaproteobacteria</taxon>
        <taxon>Caulobacterales</taxon>
        <taxon>Caulobacteraceae</taxon>
        <taxon>Phenylobacterium</taxon>
    </lineage>
</organism>
<feature type="region of interest" description="Disordered" evidence="1">
    <location>
        <begin position="1"/>
        <end position="108"/>
    </location>
</feature>
<feature type="compositionally biased region" description="Basic and acidic residues" evidence="1">
    <location>
        <begin position="24"/>
        <end position="37"/>
    </location>
</feature>
<protein>
    <submittedName>
        <fullName evidence="2">Uncharacterized protein</fullName>
    </submittedName>
</protein>
<accession>A0A839ZWS6</accession>
<dbReference type="RefSeq" id="WP_183769738.1">
    <property type="nucleotide sequence ID" value="NZ_JACIDK010000001.1"/>
</dbReference>
<comment type="caution">
    <text evidence="2">The sequence shown here is derived from an EMBL/GenBank/DDBJ whole genome shotgun (WGS) entry which is preliminary data.</text>
</comment>
<proteinExistence type="predicted"/>
<evidence type="ECO:0000313" key="3">
    <source>
        <dbReference type="Proteomes" id="UP000530564"/>
    </source>
</evidence>
<feature type="compositionally biased region" description="Acidic residues" evidence="1">
    <location>
        <begin position="8"/>
        <end position="23"/>
    </location>
</feature>
<feature type="compositionally biased region" description="Acidic residues" evidence="1">
    <location>
        <begin position="88"/>
        <end position="108"/>
    </location>
</feature>